<accession>A0AAE6ZMZ1</accession>
<evidence type="ECO:0000313" key="4">
    <source>
        <dbReference type="Proteomes" id="UP000502421"/>
    </source>
</evidence>
<keyword evidence="1" id="KW-0472">Membrane</keyword>
<keyword evidence="1" id="KW-1133">Transmembrane helix</keyword>
<evidence type="ECO:0000313" key="5">
    <source>
        <dbReference type="Proteomes" id="UP000503144"/>
    </source>
</evidence>
<gene>
    <name evidence="3" type="ORF">HF324_27740</name>
    <name evidence="2" type="ORF">HF329_27880</name>
</gene>
<reference evidence="2" key="2">
    <citation type="submission" date="2020-09" db="EMBL/GenBank/DDBJ databases">
        <authorList>
            <person name="Kittiwongwattana C."/>
        </authorList>
    </citation>
    <scope>NUCLEOTIDE SEQUENCE</scope>
    <source>
        <strain evidence="2">1310</strain>
    </source>
</reference>
<evidence type="ECO:0000256" key="1">
    <source>
        <dbReference type="SAM" id="Phobius"/>
    </source>
</evidence>
<organism evidence="2 4">
    <name type="scientific">Chitinophaga oryzae</name>
    <dbReference type="NCBI Taxonomy" id="2725414"/>
    <lineage>
        <taxon>Bacteria</taxon>
        <taxon>Pseudomonadati</taxon>
        <taxon>Bacteroidota</taxon>
        <taxon>Chitinophagia</taxon>
        <taxon>Chitinophagales</taxon>
        <taxon>Chitinophagaceae</taxon>
        <taxon>Chitinophaga</taxon>
    </lineage>
</organism>
<evidence type="ECO:0000313" key="3">
    <source>
        <dbReference type="EMBL" id="QJB41429.1"/>
    </source>
</evidence>
<dbReference type="Proteomes" id="UP000502421">
    <property type="component" value="Chromosome"/>
</dbReference>
<evidence type="ECO:0000313" key="2">
    <source>
        <dbReference type="EMBL" id="QJB34918.1"/>
    </source>
</evidence>
<dbReference type="EMBL" id="CP051205">
    <property type="protein sequence ID" value="QJB34918.1"/>
    <property type="molecule type" value="Genomic_DNA"/>
</dbReference>
<dbReference type="Proteomes" id="UP000503144">
    <property type="component" value="Chromosome"/>
</dbReference>
<dbReference type="RefSeq" id="WP_168809466.1">
    <property type="nucleotide sequence ID" value="NZ_CP051204.2"/>
</dbReference>
<keyword evidence="1" id="KW-0812">Transmembrane</keyword>
<name>A0AAE6ZMZ1_9BACT</name>
<reference evidence="4 5" key="1">
    <citation type="submission" date="2020-04" db="EMBL/GenBank/DDBJ databases">
        <authorList>
            <person name="Kittiwongwattana C."/>
        </authorList>
    </citation>
    <scope>NUCLEOTIDE SEQUENCE [LARGE SCALE GENOMIC DNA]</scope>
    <source>
        <strain evidence="3 5">1303</strain>
        <strain evidence="4">1310</strain>
    </source>
</reference>
<dbReference type="AlphaFoldDB" id="A0AAE6ZMZ1"/>
<keyword evidence="5" id="KW-1185">Reference proteome</keyword>
<dbReference type="KEGG" id="coy:HF329_27880"/>
<feature type="transmembrane region" description="Helical" evidence="1">
    <location>
        <begin position="52"/>
        <end position="73"/>
    </location>
</feature>
<protein>
    <submittedName>
        <fullName evidence="2">Uncharacterized protein</fullName>
    </submittedName>
</protein>
<sequence length="110" mass="12729">MMMWTFFKNRSRSGIGDRTAATIAAAIIRGQLRLSDWLAAKDRKLRTSQRKILFLLFFALFFYWAAWTIVSVFSPDAKTIKAELILFHRDSTGHASRTYPHNASHLPIQR</sequence>
<proteinExistence type="predicted"/>
<dbReference type="EMBL" id="CP051204">
    <property type="protein sequence ID" value="QJB41429.1"/>
    <property type="molecule type" value="Genomic_DNA"/>
</dbReference>